<dbReference type="PROSITE" id="PS00554">
    <property type="entry name" value="TEA_1"/>
    <property type="match status" value="1"/>
</dbReference>
<evidence type="ECO:0000313" key="10">
    <source>
        <dbReference type="Proteomes" id="UP000887566"/>
    </source>
</evidence>
<dbReference type="Pfam" id="PF01285">
    <property type="entry name" value="TEA"/>
    <property type="match status" value="1"/>
</dbReference>
<feature type="DNA-binding region" description="TEA" evidence="7">
    <location>
        <begin position="166"/>
        <end position="242"/>
    </location>
</feature>
<feature type="compositionally biased region" description="Polar residues" evidence="8">
    <location>
        <begin position="102"/>
        <end position="114"/>
    </location>
</feature>
<sequence>MGGVCEKNQLWCRRAATTTTGVKMGEVVGRRCDQMAVRGFFLRRLPRAGEPARVHAQENAAGRERRRVDRVYHQHAAFSDPMSVSGSSVDVVAAAGLGLMPSTSTDDGASSRSGGSPVEQKPTLWQVNGQQGVTQLSPTAADQAMTNESSAPNGAQPASTVASELSGDAEGVWSPDIDQAFQEALQIYPPCGRRKIILSDEGKMYGRNELIARYIKIRCGKTRTRKQVSSHIQVLARKKGRELQAKFKHAVQDQASKDRALQSLSQLSSAQIVSMSVMQKQNPFASHPQLGGSIPPGAAGFYGAGGPFWQPGLSPPGASVAGHAAGIPSVSATHHLPDLKFNPYPRLSSASAFNGGILPQFSNPMMSPAAMPTPSAASLAPAPPHSLIDDRSIASSKLTLCNFTAYVEPSVDGRQPHVDLVRIPRFADEPLESIKVNDIMEKYPDTLMELFEKGPSDVFFLVKCWANIHFNAPDDRSALYAVDSSYESPQSFSINVSTKVCSFGKQVVEKVEVDQAVYSQTDGRYHFCLERSPMCDYMVKFIAELKKLQSTDLMNSVLDNFTVLQVVTNKETRETLMVIAFIFEVSPEPESTCRMYRLVPDDDNDDDGSK</sequence>
<dbReference type="InterPro" id="IPR050937">
    <property type="entry name" value="TEC1_TEAD_TF"/>
</dbReference>
<dbReference type="GO" id="GO:0000981">
    <property type="term" value="F:DNA-binding transcription factor activity, RNA polymerase II-specific"/>
    <property type="evidence" value="ECO:0007669"/>
    <property type="project" value="TreeGrafter"/>
</dbReference>
<keyword evidence="4" id="KW-0238">DNA-binding</keyword>
<keyword evidence="6" id="KW-0539">Nucleus</keyword>
<proteinExistence type="predicted"/>
<evidence type="ECO:0000256" key="5">
    <source>
        <dbReference type="ARBA" id="ARBA00023163"/>
    </source>
</evidence>
<evidence type="ECO:0000256" key="8">
    <source>
        <dbReference type="SAM" id="MobiDB-lite"/>
    </source>
</evidence>
<dbReference type="Proteomes" id="UP000887566">
    <property type="component" value="Unplaced"/>
</dbReference>
<evidence type="ECO:0000256" key="2">
    <source>
        <dbReference type="ARBA" id="ARBA00022473"/>
    </source>
</evidence>
<name>A0A914V5E5_9BILA</name>
<dbReference type="WBParaSite" id="PSAMB.scaffold1538size30355.g13827.t1">
    <property type="protein sequence ID" value="PSAMB.scaffold1538size30355.g13827.t1"/>
    <property type="gene ID" value="PSAMB.scaffold1538size30355.g13827"/>
</dbReference>
<dbReference type="PANTHER" id="PTHR11834">
    <property type="entry name" value="TRANSCRIPTIONAL ENHANCER FACTOR TEF RELATED"/>
    <property type="match status" value="1"/>
</dbReference>
<dbReference type="GO" id="GO:0035329">
    <property type="term" value="P:hippo signaling"/>
    <property type="evidence" value="ECO:0007669"/>
    <property type="project" value="TreeGrafter"/>
</dbReference>
<accession>A0A914V5E5</accession>
<evidence type="ECO:0000256" key="6">
    <source>
        <dbReference type="ARBA" id="ARBA00023242"/>
    </source>
</evidence>
<dbReference type="InterPro" id="IPR041086">
    <property type="entry name" value="YBD"/>
</dbReference>
<dbReference type="PROSITE" id="PS51088">
    <property type="entry name" value="TEA_2"/>
    <property type="match status" value="1"/>
</dbReference>
<dbReference type="GO" id="GO:0005667">
    <property type="term" value="C:transcription regulator complex"/>
    <property type="evidence" value="ECO:0007669"/>
    <property type="project" value="TreeGrafter"/>
</dbReference>
<dbReference type="GO" id="GO:0005634">
    <property type="term" value="C:nucleus"/>
    <property type="evidence" value="ECO:0007669"/>
    <property type="project" value="UniProtKB-SubCell"/>
</dbReference>
<feature type="region of interest" description="Disordered" evidence="8">
    <location>
        <begin position="102"/>
        <end position="121"/>
    </location>
</feature>
<keyword evidence="2" id="KW-0217">Developmental protein</keyword>
<dbReference type="Gene3D" id="2.70.50.80">
    <property type="match status" value="1"/>
</dbReference>
<evidence type="ECO:0000256" key="4">
    <source>
        <dbReference type="ARBA" id="ARBA00023125"/>
    </source>
</evidence>
<reference evidence="11" key="1">
    <citation type="submission" date="2022-11" db="UniProtKB">
        <authorList>
            <consortium name="WormBaseParasite"/>
        </authorList>
    </citation>
    <scope>IDENTIFICATION</scope>
</reference>
<dbReference type="InterPro" id="IPR000818">
    <property type="entry name" value="TEA/ATTS_dom"/>
</dbReference>
<evidence type="ECO:0000256" key="7">
    <source>
        <dbReference type="PROSITE-ProRule" id="PRU00505"/>
    </source>
</evidence>
<protein>
    <submittedName>
        <fullName evidence="11">TEA domain-containing protein</fullName>
    </submittedName>
</protein>
<evidence type="ECO:0000259" key="9">
    <source>
        <dbReference type="PROSITE" id="PS51088"/>
    </source>
</evidence>
<dbReference type="InterPro" id="IPR038096">
    <property type="entry name" value="TEA/ATTS_sf"/>
</dbReference>
<evidence type="ECO:0000256" key="3">
    <source>
        <dbReference type="ARBA" id="ARBA00023015"/>
    </source>
</evidence>
<dbReference type="GO" id="GO:0048568">
    <property type="term" value="P:embryonic organ development"/>
    <property type="evidence" value="ECO:0007669"/>
    <property type="project" value="TreeGrafter"/>
</dbReference>
<dbReference type="GO" id="GO:0000978">
    <property type="term" value="F:RNA polymerase II cis-regulatory region sequence-specific DNA binding"/>
    <property type="evidence" value="ECO:0007669"/>
    <property type="project" value="TreeGrafter"/>
</dbReference>
<evidence type="ECO:0000313" key="11">
    <source>
        <dbReference type="WBParaSite" id="PSAMB.scaffold1538size30355.g13827.t1"/>
    </source>
</evidence>
<organism evidence="10 11">
    <name type="scientific">Plectus sambesii</name>
    <dbReference type="NCBI Taxonomy" id="2011161"/>
    <lineage>
        <taxon>Eukaryota</taxon>
        <taxon>Metazoa</taxon>
        <taxon>Ecdysozoa</taxon>
        <taxon>Nematoda</taxon>
        <taxon>Chromadorea</taxon>
        <taxon>Plectida</taxon>
        <taxon>Plectina</taxon>
        <taxon>Plectoidea</taxon>
        <taxon>Plectidae</taxon>
        <taxon>Plectus</taxon>
    </lineage>
</organism>
<feature type="domain" description="TEA" evidence="9">
    <location>
        <begin position="166"/>
        <end position="242"/>
    </location>
</feature>
<evidence type="ECO:0000256" key="1">
    <source>
        <dbReference type="ARBA" id="ARBA00004123"/>
    </source>
</evidence>
<feature type="region of interest" description="Disordered" evidence="8">
    <location>
        <begin position="131"/>
        <end position="163"/>
    </location>
</feature>
<keyword evidence="3" id="KW-0805">Transcription regulation</keyword>
<dbReference type="PANTHER" id="PTHR11834:SF0">
    <property type="entry name" value="PROTEIN SCALLOPED"/>
    <property type="match status" value="1"/>
</dbReference>
<dbReference type="Pfam" id="PF17725">
    <property type="entry name" value="YBD"/>
    <property type="match status" value="1"/>
</dbReference>
<dbReference type="AlphaFoldDB" id="A0A914V5E5"/>
<dbReference type="Gene3D" id="6.10.20.40">
    <property type="entry name" value="TEA/ATTS domain"/>
    <property type="match status" value="1"/>
</dbReference>
<dbReference type="FunFam" id="2.70.50.80:FF:000005">
    <property type="entry name" value="Transcription enhancer factor-like protein egl-44"/>
    <property type="match status" value="1"/>
</dbReference>
<dbReference type="SMART" id="SM00426">
    <property type="entry name" value="TEA"/>
    <property type="match status" value="1"/>
</dbReference>
<dbReference type="PRINTS" id="PR00065">
    <property type="entry name" value="TEADOMAIN"/>
</dbReference>
<keyword evidence="5" id="KW-0804">Transcription</keyword>
<comment type="subcellular location">
    <subcellularLocation>
        <location evidence="1">Nucleus</location>
    </subcellularLocation>
</comment>
<keyword evidence="10" id="KW-1185">Reference proteome</keyword>